<protein>
    <submittedName>
        <fullName evidence="2">N-acetyltransferase</fullName>
    </submittedName>
</protein>
<gene>
    <name evidence="2" type="ORF">Air01nite_65800</name>
</gene>
<comment type="caution">
    <text evidence="2">The sequence shown here is derived from an EMBL/GenBank/DDBJ whole genome shotgun (WGS) entry which is preliminary data.</text>
</comment>
<dbReference type="SUPFAM" id="SSF55729">
    <property type="entry name" value="Acyl-CoA N-acyltransferases (Nat)"/>
    <property type="match status" value="1"/>
</dbReference>
<dbReference type="InterPro" id="IPR000182">
    <property type="entry name" value="GNAT_dom"/>
</dbReference>
<sequence length="248" mass="26990">MPEVEDPIAIRRATADDAPAVTDVLVESFLPGPIGAWLVADADSRRAVYERCFAVVVDHALQTGIVHTTADRSAVAVWFRAMGPLDNSDFDARLAEAAGEHVGRFAVKAAATAGHHPTDPHHHLAFLGVHPHRQAGGVGSALLQEHHRTLDAAGTAAFLEATTERSRRLYLRHGYISAEPIYLPEGGPPMWPMWRRPLTTHTDNVADAIRRVIERSGGEAEDAAVVVDESGLILFGDVEERPARQRIY</sequence>
<dbReference type="PROSITE" id="PS51186">
    <property type="entry name" value="GNAT"/>
    <property type="match status" value="1"/>
</dbReference>
<evidence type="ECO:0000259" key="1">
    <source>
        <dbReference type="PROSITE" id="PS51186"/>
    </source>
</evidence>
<keyword evidence="3" id="KW-1185">Reference proteome</keyword>
<evidence type="ECO:0000313" key="3">
    <source>
        <dbReference type="Proteomes" id="UP000624325"/>
    </source>
</evidence>
<dbReference type="InterPro" id="IPR052523">
    <property type="entry name" value="Trichothecene_AcTrans"/>
</dbReference>
<dbReference type="InterPro" id="IPR016181">
    <property type="entry name" value="Acyl_CoA_acyltransferase"/>
</dbReference>
<dbReference type="PANTHER" id="PTHR42791">
    <property type="entry name" value="GNAT FAMILY ACETYLTRANSFERASE"/>
    <property type="match status" value="1"/>
</dbReference>
<dbReference type="Proteomes" id="UP000624325">
    <property type="component" value="Unassembled WGS sequence"/>
</dbReference>
<evidence type="ECO:0000313" key="2">
    <source>
        <dbReference type="EMBL" id="GIF60485.1"/>
    </source>
</evidence>
<dbReference type="EMBL" id="BONC01000068">
    <property type="protein sequence ID" value="GIF60485.1"/>
    <property type="molecule type" value="Genomic_DNA"/>
</dbReference>
<dbReference type="PANTHER" id="PTHR42791:SF1">
    <property type="entry name" value="N-ACETYLTRANSFERASE DOMAIN-CONTAINING PROTEIN"/>
    <property type="match status" value="1"/>
</dbReference>
<reference evidence="2 3" key="1">
    <citation type="submission" date="2021-01" db="EMBL/GenBank/DDBJ databases">
        <title>Whole genome shotgun sequence of Asanoa iriomotensis NBRC 100142.</title>
        <authorList>
            <person name="Komaki H."/>
            <person name="Tamura T."/>
        </authorList>
    </citation>
    <scope>NUCLEOTIDE SEQUENCE [LARGE SCALE GENOMIC DNA]</scope>
    <source>
        <strain evidence="2 3">NBRC 100142</strain>
    </source>
</reference>
<accession>A0ABQ4CCI7</accession>
<organism evidence="2 3">
    <name type="scientific">Asanoa iriomotensis</name>
    <dbReference type="NCBI Taxonomy" id="234613"/>
    <lineage>
        <taxon>Bacteria</taxon>
        <taxon>Bacillati</taxon>
        <taxon>Actinomycetota</taxon>
        <taxon>Actinomycetes</taxon>
        <taxon>Micromonosporales</taxon>
        <taxon>Micromonosporaceae</taxon>
        <taxon>Asanoa</taxon>
    </lineage>
</organism>
<feature type="domain" description="N-acetyltransferase" evidence="1">
    <location>
        <begin position="63"/>
        <end position="198"/>
    </location>
</feature>
<dbReference type="Pfam" id="PF13508">
    <property type="entry name" value="Acetyltransf_7"/>
    <property type="match status" value="1"/>
</dbReference>
<dbReference type="Gene3D" id="3.40.630.30">
    <property type="match status" value="1"/>
</dbReference>
<name>A0ABQ4CCI7_9ACTN</name>
<proteinExistence type="predicted"/>